<evidence type="ECO:0000313" key="1">
    <source>
        <dbReference type="EMBL" id="EKC56503.1"/>
    </source>
</evidence>
<dbReference type="Gene3D" id="3.40.630.190">
    <property type="entry name" value="LCP protein"/>
    <property type="match status" value="1"/>
</dbReference>
<gene>
    <name evidence="1" type="ORF">OBE_11031</name>
</gene>
<comment type="caution">
    <text evidence="1">The sequence shown here is derived from an EMBL/GenBank/DDBJ whole genome shotgun (WGS) entry which is preliminary data.</text>
</comment>
<accession>K1SFZ4</accession>
<dbReference type="AlphaFoldDB" id="K1SFZ4"/>
<protein>
    <submittedName>
        <fullName evidence="1">Cell envelope-related function transcriptional attenuator common domain protein</fullName>
    </submittedName>
</protein>
<proteinExistence type="predicted"/>
<name>K1SFZ4_9ZZZZ</name>
<organism evidence="1">
    <name type="scientific">human gut metagenome</name>
    <dbReference type="NCBI Taxonomy" id="408170"/>
    <lineage>
        <taxon>unclassified sequences</taxon>
        <taxon>metagenomes</taxon>
        <taxon>organismal metagenomes</taxon>
    </lineage>
</organism>
<dbReference type="EMBL" id="AJWZ01007582">
    <property type="protein sequence ID" value="EKC56503.1"/>
    <property type="molecule type" value="Genomic_DNA"/>
</dbReference>
<reference evidence="1" key="1">
    <citation type="journal article" date="2013" name="Environ. Microbiol.">
        <title>Microbiota from the distal guts of lean and obese adolescents exhibit partial functional redundancy besides clear differences in community structure.</title>
        <authorList>
            <person name="Ferrer M."/>
            <person name="Ruiz A."/>
            <person name="Lanza F."/>
            <person name="Haange S.B."/>
            <person name="Oberbach A."/>
            <person name="Till H."/>
            <person name="Bargiela R."/>
            <person name="Campoy C."/>
            <person name="Segura M.T."/>
            <person name="Richter M."/>
            <person name="von Bergen M."/>
            <person name="Seifert J."/>
            <person name="Suarez A."/>
        </authorList>
    </citation>
    <scope>NUCLEOTIDE SEQUENCE</scope>
</reference>
<sequence length="103" mass="11358">MVFRKKSTVIVLALVNKMLAQVKEDPASVLALYNDVRRNITTNINTAMMVYLAQQASGMHFSGDIVNVPGTSVMGAQKHAEYQVNPDALLEMVLDIFYEPVDG</sequence>